<feature type="transmembrane region" description="Helical" evidence="5">
    <location>
        <begin position="242"/>
        <end position="265"/>
    </location>
</feature>
<protein>
    <submittedName>
        <fullName evidence="7">Uncharacterized protein</fullName>
    </submittedName>
</protein>
<evidence type="ECO:0000256" key="2">
    <source>
        <dbReference type="ARBA" id="ARBA00022692"/>
    </source>
</evidence>
<name>A0AAN6RKA7_9PLEO</name>
<evidence type="ECO:0000256" key="4">
    <source>
        <dbReference type="ARBA" id="ARBA00023136"/>
    </source>
</evidence>
<reference evidence="7 8" key="1">
    <citation type="submission" date="2021-02" db="EMBL/GenBank/DDBJ databases">
        <title>Genome assembly of Pseudopithomyces chartarum.</title>
        <authorList>
            <person name="Jauregui R."/>
            <person name="Singh J."/>
            <person name="Voisey C."/>
        </authorList>
    </citation>
    <scope>NUCLEOTIDE SEQUENCE [LARGE SCALE GENOMIC DNA]</scope>
    <source>
        <strain evidence="7 8">AGR01</strain>
    </source>
</reference>
<dbReference type="Proteomes" id="UP001280581">
    <property type="component" value="Unassembled WGS sequence"/>
</dbReference>
<keyword evidence="3 5" id="KW-1133">Transmembrane helix</keyword>
<organism evidence="7 8">
    <name type="scientific">Pseudopithomyces chartarum</name>
    <dbReference type="NCBI Taxonomy" id="1892770"/>
    <lineage>
        <taxon>Eukaryota</taxon>
        <taxon>Fungi</taxon>
        <taxon>Dikarya</taxon>
        <taxon>Ascomycota</taxon>
        <taxon>Pezizomycotina</taxon>
        <taxon>Dothideomycetes</taxon>
        <taxon>Pleosporomycetidae</taxon>
        <taxon>Pleosporales</taxon>
        <taxon>Massarineae</taxon>
        <taxon>Didymosphaeriaceae</taxon>
        <taxon>Pseudopithomyces</taxon>
    </lineage>
</organism>
<keyword evidence="6" id="KW-0732">Signal</keyword>
<feature type="signal peptide" evidence="6">
    <location>
        <begin position="1"/>
        <end position="24"/>
    </location>
</feature>
<evidence type="ECO:0000256" key="3">
    <source>
        <dbReference type="ARBA" id="ARBA00022989"/>
    </source>
</evidence>
<sequence length="321" mass="34438">MTPPSKYTIPLIYITSFLFLFGETVQPAPRIAIYESIVCRQYYGGAPAPHDCKVAPVQQELALLGGIERLSIIIPSLRGWGVHGYHHVAARYYCGGGGTGGEDDDVFSDEGCGGGGEYFGLGFDAGPLMLAIYVSKRYGWTFSDASFLNSLEMSVELLMLILILPFLTKILPSFQRLSPSTKDKYIAEWSLVALAVGQLCLGFAPVVAVAILGVVVLALGAGQDSLLRSLATELVPTHEISTMYSAITMLRAIGGSVSGPIYAWLYTVGLRQNSELWLGLPYLVAGALFLVALGLLVSLTVKERDGYEAIGEPEEEDGVTA</sequence>
<accession>A0AAN6RKA7</accession>
<evidence type="ECO:0000313" key="8">
    <source>
        <dbReference type="Proteomes" id="UP001280581"/>
    </source>
</evidence>
<keyword evidence="2 5" id="KW-0812">Transmembrane</keyword>
<dbReference type="PANTHER" id="PTHR23507">
    <property type="entry name" value="ZGC:174356"/>
    <property type="match status" value="1"/>
</dbReference>
<evidence type="ECO:0000256" key="5">
    <source>
        <dbReference type="SAM" id="Phobius"/>
    </source>
</evidence>
<dbReference type="PANTHER" id="PTHR23507:SF1">
    <property type="entry name" value="FI18259P1-RELATED"/>
    <property type="match status" value="1"/>
</dbReference>
<keyword evidence="8" id="KW-1185">Reference proteome</keyword>
<dbReference type="SUPFAM" id="SSF103473">
    <property type="entry name" value="MFS general substrate transporter"/>
    <property type="match status" value="1"/>
</dbReference>
<proteinExistence type="predicted"/>
<keyword evidence="4 5" id="KW-0472">Membrane</keyword>
<evidence type="ECO:0000313" key="7">
    <source>
        <dbReference type="EMBL" id="KAK3214792.1"/>
    </source>
</evidence>
<dbReference type="GO" id="GO:0022857">
    <property type="term" value="F:transmembrane transporter activity"/>
    <property type="evidence" value="ECO:0007669"/>
    <property type="project" value="TreeGrafter"/>
</dbReference>
<dbReference type="Gene3D" id="1.20.1250.20">
    <property type="entry name" value="MFS general substrate transporter like domains"/>
    <property type="match status" value="1"/>
</dbReference>
<comment type="subcellular location">
    <subcellularLocation>
        <location evidence="1">Membrane</location>
        <topology evidence="1">Multi-pass membrane protein</topology>
    </subcellularLocation>
</comment>
<dbReference type="InterPro" id="IPR036259">
    <property type="entry name" value="MFS_trans_sf"/>
</dbReference>
<dbReference type="EMBL" id="WVTA01000003">
    <property type="protein sequence ID" value="KAK3214792.1"/>
    <property type="molecule type" value="Genomic_DNA"/>
</dbReference>
<feature type="transmembrane region" description="Helical" evidence="5">
    <location>
        <begin position="191"/>
        <end position="222"/>
    </location>
</feature>
<dbReference type="AlphaFoldDB" id="A0AAN6RKA7"/>
<feature type="transmembrane region" description="Helical" evidence="5">
    <location>
        <begin position="153"/>
        <end position="171"/>
    </location>
</feature>
<dbReference type="GO" id="GO:0016020">
    <property type="term" value="C:membrane"/>
    <property type="evidence" value="ECO:0007669"/>
    <property type="project" value="UniProtKB-SubCell"/>
</dbReference>
<evidence type="ECO:0000256" key="1">
    <source>
        <dbReference type="ARBA" id="ARBA00004141"/>
    </source>
</evidence>
<feature type="transmembrane region" description="Helical" evidence="5">
    <location>
        <begin position="277"/>
        <end position="297"/>
    </location>
</feature>
<comment type="caution">
    <text evidence="7">The sequence shown here is derived from an EMBL/GenBank/DDBJ whole genome shotgun (WGS) entry which is preliminary data.</text>
</comment>
<feature type="chain" id="PRO_5042851759" evidence="6">
    <location>
        <begin position="25"/>
        <end position="321"/>
    </location>
</feature>
<evidence type="ECO:0000256" key="6">
    <source>
        <dbReference type="SAM" id="SignalP"/>
    </source>
</evidence>
<gene>
    <name evidence="7" type="ORF">GRF29_19g1268092</name>
</gene>